<accession>A0A0P0GJ42</accession>
<proteinExistence type="inferred from homology"/>
<dbReference type="GO" id="GO:0009279">
    <property type="term" value="C:cell outer membrane"/>
    <property type="evidence" value="ECO:0007669"/>
    <property type="project" value="UniProtKB-SubCell"/>
</dbReference>
<dbReference type="InterPro" id="IPR054765">
    <property type="entry name" value="SLBB_dom"/>
</dbReference>
<keyword evidence="5" id="KW-0762">Sugar transport</keyword>
<dbReference type="PANTHER" id="PTHR33619:SF3">
    <property type="entry name" value="POLYSACCHARIDE EXPORT PROTEIN GFCE-RELATED"/>
    <property type="match status" value="1"/>
</dbReference>
<dbReference type="GO" id="GO:0046930">
    <property type="term" value="C:pore complex"/>
    <property type="evidence" value="ECO:0007669"/>
    <property type="project" value="UniProtKB-KW"/>
</dbReference>
<dbReference type="EMBL" id="CP012801">
    <property type="protein sequence ID" value="ALJ62637.1"/>
    <property type="molecule type" value="Genomic_DNA"/>
</dbReference>
<evidence type="ECO:0000256" key="5">
    <source>
        <dbReference type="ARBA" id="ARBA00022597"/>
    </source>
</evidence>
<gene>
    <name evidence="18" type="ORF">BcellWH2_05438</name>
</gene>
<evidence type="ECO:0000256" key="11">
    <source>
        <dbReference type="ARBA" id="ARBA00023136"/>
    </source>
</evidence>
<comment type="subcellular location">
    <subcellularLocation>
        <location evidence="1">Cell outer membrane</location>
        <topology evidence="1">Multi-pass membrane protein</topology>
    </subcellularLocation>
</comment>
<evidence type="ECO:0000256" key="14">
    <source>
        <dbReference type="ARBA" id="ARBA00023288"/>
    </source>
</evidence>
<evidence type="ECO:0000256" key="8">
    <source>
        <dbReference type="ARBA" id="ARBA00023047"/>
    </source>
</evidence>
<dbReference type="KEGG" id="bcel:BcellWH2_05438"/>
<feature type="domain" description="Polysaccharide export protein N-terminal" evidence="16">
    <location>
        <begin position="43"/>
        <end position="141"/>
    </location>
</feature>
<evidence type="ECO:0000259" key="16">
    <source>
        <dbReference type="Pfam" id="PF02563"/>
    </source>
</evidence>
<keyword evidence="13" id="KW-0998">Cell outer membrane</keyword>
<organism evidence="18 19">
    <name type="scientific">Bacteroides cellulosilyticus</name>
    <dbReference type="NCBI Taxonomy" id="246787"/>
    <lineage>
        <taxon>Bacteria</taxon>
        <taxon>Pseudomonadati</taxon>
        <taxon>Bacteroidota</taxon>
        <taxon>Bacteroidia</taxon>
        <taxon>Bacteroidales</taxon>
        <taxon>Bacteroidaceae</taxon>
        <taxon>Bacteroides</taxon>
    </lineage>
</organism>
<dbReference type="AlphaFoldDB" id="A0A0P0GJ42"/>
<dbReference type="InterPro" id="IPR049712">
    <property type="entry name" value="Poly_export"/>
</dbReference>
<evidence type="ECO:0000256" key="1">
    <source>
        <dbReference type="ARBA" id="ARBA00004571"/>
    </source>
</evidence>
<keyword evidence="6 15" id="KW-0812">Transmembrane</keyword>
<evidence type="ECO:0000256" key="15">
    <source>
        <dbReference type="SAM" id="Phobius"/>
    </source>
</evidence>
<dbReference type="Pfam" id="PF02563">
    <property type="entry name" value="Poly_export"/>
    <property type="match status" value="1"/>
</dbReference>
<keyword evidence="11 15" id="KW-0472">Membrane</keyword>
<keyword evidence="3" id="KW-0813">Transport</keyword>
<protein>
    <submittedName>
        <fullName evidence="18">Polysaccharide biosynthesis/export protein</fullName>
    </submittedName>
</protein>
<dbReference type="PROSITE" id="PS51257">
    <property type="entry name" value="PROKAR_LIPOPROTEIN"/>
    <property type="match status" value="1"/>
</dbReference>
<evidence type="ECO:0000259" key="17">
    <source>
        <dbReference type="Pfam" id="PF22461"/>
    </source>
</evidence>
<dbReference type="Pfam" id="PF22461">
    <property type="entry name" value="SLBB_2"/>
    <property type="match status" value="1"/>
</dbReference>
<evidence type="ECO:0000256" key="13">
    <source>
        <dbReference type="ARBA" id="ARBA00023237"/>
    </source>
</evidence>
<dbReference type="InterPro" id="IPR003715">
    <property type="entry name" value="Poly_export_N"/>
</dbReference>
<evidence type="ECO:0000256" key="2">
    <source>
        <dbReference type="ARBA" id="ARBA00009450"/>
    </source>
</evidence>
<name>A0A0P0GJ42_9BACE</name>
<keyword evidence="8" id="KW-0625">Polysaccharide transport</keyword>
<evidence type="ECO:0000256" key="7">
    <source>
        <dbReference type="ARBA" id="ARBA00022729"/>
    </source>
</evidence>
<dbReference type="Gene3D" id="3.10.560.10">
    <property type="entry name" value="Outer membrane lipoprotein wza domain like"/>
    <property type="match status" value="1"/>
</dbReference>
<evidence type="ECO:0000256" key="3">
    <source>
        <dbReference type="ARBA" id="ARBA00022448"/>
    </source>
</evidence>
<dbReference type="GO" id="GO:0015288">
    <property type="term" value="F:porin activity"/>
    <property type="evidence" value="ECO:0007669"/>
    <property type="project" value="UniProtKB-KW"/>
</dbReference>
<evidence type="ECO:0000256" key="10">
    <source>
        <dbReference type="ARBA" id="ARBA00023114"/>
    </source>
</evidence>
<sequence length="267" mass="29006">MKIKTLILASTIILLTSCRTTTNTITYFQNLDNQSSAITGNAVNYAPHIVPDDQLSITVSGMDPNAVSAFNMPLASYLTPGETNVTSTPVLHTYLVNSHGEIDFPVLGKLQVAGLTRSELTDLMTEKISVYVKSPIITIQICNFKVSVLGEVNKPGTVNVPNERLSILDALGMAGDLTIYGNRSNVLLIRDNNGKKEYHRFDLTSAETLTSPYYYLQQNDVLYVEPNKARKGNAKYSQSGQFNVSLASTIISALSVLASLGIALLVK</sequence>
<keyword evidence="14" id="KW-0449">Lipoprotein</keyword>
<dbReference type="GO" id="GO:0015159">
    <property type="term" value="F:polysaccharide transmembrane transporter activity"/>
    <property type="evidence" value="ECO:0007669"/>
    <property type="project" value="InterPro"/>
</dbReference>
<dbReference type="PATRIC" id="fig|246787.4.peg.5610"/>
<evidence type="ECO:0000313" key="19">
    <source>
        <dbReference type="Proteomes" id="UP000061809"/>
    </source>
</evidence>
<keyword evidence="4" id="KW-1134">Transmembrane beta strand</keyword>
<keyword evidence="15" id="KW-1133">Transmembrane helix</keyword>
<dbReference type="GO" id="GO:0006811">
    <property type="term" value="P:monoatomic ion transport"/>
    <property type="evidence" value="ECO:0007669"/>
    <property type="project" value="UniProtKB-KW"/>
</dbReference>
<keyword evidence="10" id="KW-0626">Porin</keyword>
<dbReference type="RefSeq" id="WP_029428088.1">
    <property type="nucleotide sequence ID" value="NZ_CP012801.1"/>
</dbReference>
<reference evidence="18 19" key="1">
    <citation type="journal article" date="2015" name="Science">
        <title>Genetic determinants of in vivo fitness and diet responsiveness in multiple human gut Bacteroides.</title>
        <authorList>
            <person name="Wu M."/>
            <person name="McNulty N.P."/>
            <person name="Rodionov D.A."/>
            <person name="Khoroshkin M.S."/>
            <person name="Griffin N.W."/>
            <person name="Cheng J."/>
            <person name="Latreille P."/>
            <person name="Kerstetter R.A."/>
            <person name="Terrapon N."/>
            <person name="Henrissat B."/>
            <person name="Osterman A.L."/>
            <person name="Gordon J.I."/>
        </authorList>
    </citation>
    <scope>NUCLEOTIDE SEQUENCE [LARGE SCALE GENOMIC DNA]</scope>
    <source>
        <strain evidence="18 19">WH2</strain>
    </source>
</reference>
<feature type="transmembrane region" description="Helical" evidence="15">
    <location>
        <begin position="244"/>
        <end position="266"/>
    </location>
</feature>
<feature type="domain" description="SLBB" evidence="17">
    <location>
        <begin position="145"/>
        <end position="224"/>
    </location>
</feature>
<keyword evidence="7" id="KW-0732">Signal</keyword>
<comment type="similarity">
    <text evidence="2">Belongs to the BexD/CtrA/VexA family.</text>
</comment>
<evidence type="ECO:0000256" key="4">
    <source>
        <dbReference type="ARBA" id="ARBA00022452"/>
    </source>
</evidence>
<keyword evidence="9" id="KW-0406">Ion transport</keyword>
<dbReference type="Proteomes" id="UP000061809">
    <property type="component" value="Chromosome"/>
</dbReference>
<dbReference type="PANTHER" id="PTHR33619">
    <property type="entry name" value="POLYSACCHARIDE EXPORT PROTEIN GFCE-RELATED"/>
    <property type="match status" value="1"/>
</dbReference>
<evidence type="ECO:0000313" key="18">
    <source>
        <dbReference type="EMBL" id="ALJ62637.1"/>
    </source>
</evidence>
<evidence type="ECO:0000256" key="12">
    <source>
        <dbReference type="ARBA" id="ARBA00023139"/>
    </source>
</evidence>
<evidence type="ECO:0000256" key="9">
    <source>
        <dbReference type="ARBA" id="ARBA00023065"/>
    </source>
</evidence>
<keyword evidence="12" id="KW-0564">Palmitate</keyword>
<evidence type="ECO:0000256" key="6">
    <source>
        <dbReference type="ARBA" id="ARBA00022692"/>
    </source>
</evidence>